<sequence length="129" mass="14271">MAQNNLAEAFPAHKPIKRHVPDLKEGTLHKAKAVVIPKSLPFSKFEKILMTFCGIILTGLMIFVISGKISLSGAEHELSSSQEQVTKVTSNNSNLKQEVNQLSSRSRLNKIAKQYGLSLTTQNIRNVNK</sequence>
<evidence type="ECO:0000256" key="1">
    <source>
        <dbReference type="ARBA" id="ARBA00022475"/>
    </source>
</evidence>
<dbReference type="EMBL" id="CP012275">
    <property type="protein sequence ID" value="AMV61854.1"/>
    <property type="molecule type" value="Genomic_DNA"/>
</dbReference>
<comment type="similarity">
    <text evidence="7">Belongs to the FtsL family.</text>
</comment>
<keyword evidence="3 7" id="KW-0812">Transmembrane</keyword>
<keyword evidence="6 7" id="KW-0131">Cell cycle</keyword>
<dbReference type="KEGG" id="pdm:ADU72_0322"/>
<evidence type="ECO:0000256" key="8">
    <source>
        <dbReference type="NCBIfam" id="TIGR02209"/>
    </source>
</evidence>
<name>A0A0R2HUQ9_9LACO</name>
<keyword evidence="2 7" id="KW-0132">Cell division</keyword>
<dbReference type="InterPro" id="IPR007060">
    <property type="entry name" value="FtsL/DivIC"/>
</dbReference>
<dbReference type="Proteomes" id="UP000076405">
    <property type="component" value="Chromosome"/>
</dbReference>
<evidence type="ECO:0000313" key="10">
    <source>
        <dbReference type="EMBL" id="AMV61854.1"/>
    </source>
</evidence>
<dbReference type="EMBL" id="CP012288">
    <property type="protein sequence ID" value="AMV66271.1"/>
    <property type="molecule type" value="Genomic_DNA"/>
</dbReference>
<dbReference type="GO" id="GO:0043093">
    <property type="term" value="P:FtsZ-dependent cytokinesis"/>
    <property type="evidence" value="ECO:0007669"/>
    <property type="project" value="UniProtKB-UniRule"/>
</dbReference>
<reference evidence="12 13" key="1">
    <citation type="journal article" date="2016" name="PLoS ONE">
        <title>The Identification of Novel Diagnostic Marker Genes for the Detection of Beer Spoiling Pediococcus damnosus Strains Using the BlAst Diagnostic Gene findEr.</title>
        <authorList>
            <person name="Behr J."/>
            <person name="Geissler A.J."/>
            <person name="Schmid J."/>
            <person name="Zehe A."/>
            <person name="Vogel R.F."/>
        </authorList>
    </citation>
    <scope>NUCLEOTIDE SEQUENCE [LARGE SCALE GENOMIC DNA]</scope>
    <source>
        <strain evidence="10 13">TMW 2.1533</strain>
        <strain evidence="11 12">TMW 2.1535</strain>
    </source>
</reference>
<protein>
    <recommendedName>
        <fullName evidence="7 8">Cell division protein FtsL</fullName>
    </recommendedName>
</protein>
<evidence type="ECO:0000313" key="13">
    <source>
        <dbReference type="Proteomes" id="UP000076405"/>
    </source>
</evidence>
<evidence type="ECO:0000256" key="4">
    <source>
        <dbReference type="ARBA" id="ARBA00022989"/>
    </source>
</evidence>
<evidence type="ECO:0000256" key="2">
    <source>
        <dbReference type="ARBA" id="ARBA00022618"/>
    </source>
</evidence>
<keyword evidence="9" id="KW-0175">Coiled coil</keyword>
<evidence type="ECO:0000256" key="7">
    <source>
        <dbReference type="HAMAP-Rule" id="MF_00910"/>
    </source>
</evidence>
<dbReference type="HAMAP" id="MF_00910">
    <property type="entry name" value="FtsL"/>
    <property type="match status" value="1"/>
</dbReference>
<evidence type="ECO:0000256" key="9">
    <source>
        <dbReference type="SAM" id="Coils"/>
    </source>
</evidence>
<comment type="subcellular location">
    <subcellularLocation>
        <location evidence="7">Cell membrane</location>
        <topology evidence="7">Single-pass type II membrane protein</topology>
    </subcellularLocation>
    <text evidence="7">Localizes to the division septum where it forms a ring structure.</text>
</comment>
<dbReference type="Pfam" id="PF04977">
    <property type="entry name" value="DivIC"/>
    <property type="match status" value="1"/>
</dbReference>
<gene>
    <name evidence="7" type="primary">ftsL</name>
    <name evidence="10" type="ORF">ADU70_0354</name>
    <name evidence="11" type="ORF">ADU72_0322</name>
</gene>
<evidence type="ECO:0000256" key="3">
    <source>
        <dbReference type="ARBA" id="ARBA00022692"/>
    </source>
</evidence>
<evidence type="ECO:0000313" key="11">
    <source>
        <dbReference type="EMBL" id="AMV66271.1"/>
    </source>
</evidence>
<evidence type="ECO:0000313" key="12">
    <source>
        <dbReference type="Proteomes" id="UP000076244"/>
    </source>
</evidence>
<evidence type="ECO:0000256" key="6">
    <source>
        <dbReference type="ARBA" id="ARBA00023306"/>
    </source>
</evidence>
<accession>A0A0R2HUQ9</accession>
<keyword evidence="1 7" id="KW-1003">Cell membrane</keyword>
<feature type="transmembrane region" description="Helical" evidence="7">
    <location>
        <begin position="48"/>
        <end position="66"/>
    </location>
</feature>
<evidence type="ECO:0000256" key="5">
    <source>
        <dbReference type="ARBA" id="ARBA00023136"/>
    </source>
</evidence>
<dbReference type="Proteomes" id="UP000076244">
    <property type="component" value="Chromosome"/>
</dbReference>
<dbReference type="InterPro" id="IPR011922">
    <property type="entry name" value="Cell_div_FtsL"/>
</dbReference>
<dbReference type="NCBIfam" id="TIGR02209">
    <property type="entry name" value="ftsL_broad"/>
    <property type="match status" value="1"/>
</dbReference>
<feature type="coiled-coil region" evidence="9">
    <location>
        <begin position="78"/>
        <end position="105"/>
    </location>
</feature>
<dbReference type="GO" id="GO:0032153">
    <property type="term" value="C:cell division site"/>
    <property type="evidence" value="ECO:0007669"/>
    <property type="project" value="UniProtKB-UniRule"/>
</dbReference>
<keyword evidence="5 7" id="KW-0472">Membrane</keyword>
<dbReference type="GO" id="GO:0005886">
    <property type="term" value="C:plasma membrane"/>
    <property type="evidence" value="ECO:0007669"/>
    <property type="project" value="UniProtKB-SubCell"/>
</dbReference>
<dbReference type="RefSeq" id="WP_046871810.1">
    <property type="nucleotide sequence ID" value="NZ_BAAAXI010000185.1"/>
</dbReference>
<dbReference type="AlphaFoldDB" id="A0A0R2HUQ9"/>
<dbReference type="OrthoDB" id="2325224at2"/>
<comment type="function">
    <text evidence="7">Essential cell division protein.</text>
</comment>
<organism evidence="10 13">
    <name type="scientific">Pediococcus damnosus</name>
    <dbReference type="NCBI Taxonomy" id="51663"/>
    <lineage>
        <taxon>Bacteria</taxon>
        <taxon>Bacillati</taxon>
        <taxon>Bacillota</taxon>
        <taxon>Bacilli</taxon>
        <taxon>Lactobacillales</taxon>
        <taxon>Lactobacillaceae</taxon>
        <taxon>Pediococcus</taxon>
    </lineage>
</organism>
<proteinExistence type="inferred from homology"/>
<keyword evidence="12" id="KW-1185">Reference proteome</keyword>
<keyword evidence="4 7" id="KW-1133">Transmembrane helix</keyword>